<evidence type="ECO:0000256" key="2">
    <source>
        <dbReference type="SAM" id="MobiDB-lite"/>
    </source>
</evidence>
<comment type="caution">
    <text evidence="5">The sequence shown here is derived from an EMBL/GenBank/DDBJ whole genome shotgun (WGS) entry which is preliminary data.</text>
</comment>
<dbReference type="Gene3D" id="3.40.50.970">
    <property type="match status" value="1"/>
</dbReference>
<dbReference type="Pfam" id="PF01558">
    <property type="entry name" value="POR"/>
    <property type="match status" value="1"/>
</dbReference>
<dbReference type="Proteomes" id="UP000034961">
    <property type="component" value="Unassembled WGS sequence"/>
</dbReference>
<dbReference type="PANTHER" id="PTHR32154:SF20">
    <property type="entry name" value="2-OXOGLUTARATE OXIDOREDUCTASE SUBUNIT KORA"/>
    <property type="match status" value="1"/>
</dbReference>
<dbReference type="GO" id="GO:0006979">
    <property type="term" value="P:response to oxidative stress"/>
    <property type="evidence" value="ECO:0007669"/>
    <property type="project" value="TreeGrafter"/>
</dbReference>
<dbReference type="GO" id="GO:0016903">
    <property type="term" value="F:oxidoreductase activity, acting on the aldehyde or oxo group of donors"/>
    <property type="evidence" value="ECO:0007669"/>
    <property type="project" value="InterPro"/>
</dbReference>
<dbReference type="Pfam" id="PF01855">
    <property type="entry name" value="POR_N"/>
    <property type="match status" value="1"/>
</dbReference>
<feature type="non-terminal residue" evidence="5">
    <location>
        <position position="458"/>
    </location>
</feature>
<evidence type="ECO:0000313" key="6">
    <source>
        <dbReference type="Proteomes" id="UP000034961"/>
    </source>
</evidence>
<dbReference type="InterPro" id="IPR002869">
    <property type="entry name" value="Pyrv_flavodox_OxRed_cen"/>
</dbReference>
<keyword evidence="1" id="KW-0560">Oxidoreductase</keyword>
<dbReference type="CDD" id="cd07034">
    <property type="entry name" value="TPP_PYR_PFOR_IOR-alpha_like"/>
    <property type="match status" value="1"/>
</dbReference>
<dbReference type="InterPro" id="IPR019752">
    <property type="entry name" value="Pyrv/ketoisovalerate_OxRed_cat"/>
</dbReference>
<dbReference type="SUPFAM" id="SSF52518">
    <property type="entry name" value="Thiamin diphosphate-binding fold (THDP-binding)"/>
    <property type="match status" value="1"/>
</dbReference>
<dbReference type="AlphaFoldDB" id="A0A0G0UXA4"/>
<sequence length="458" mass="50155">MKQSLSLNKIAEPVLSETKDHIPRNDTINMRDSFTFKIGGAAGFGIMTTGLMFSKAATRSGFHIFDYIEYPSLIRGGHNVMETHFAKERVYSQERGVDLLVALNRETFDLHKHELKDGAGVMYGPDVFELKPEELDGKNVSLIPVPLKKIIEETGILKIMENNVTVGAAAALFGFKLETVYSIIEDIFSNKGEEVIHENKKAAHAGYQHIVVNGLKLPLLEGKDYHPSEAVSKNYIVISGNESVGMGALTGGLQFYVAYPMSPSSSLLHYMAAHAKKAGIVVRHAEDEIGVINEAIGASFAGARSMCGTSGGGFALMNEAISLVGVTETPLVVFIAQRPGPATGLPTWTEQGDLQYAIRSAHGEFPKIVFAPGDMEEAYELTMKALNMADKYQTVVILLSDKYLAESHQSIEIQKIKGSSDQTIKIDRGKLELNPQRSDQLQEFQRYADSEDGISPRI</sequence>
<accession>A0A0G0UXA4</accession>
<feature type="domain" description="Pyruvate flavodoxin/ferredoxin oxidoreductase pyrimidine binding" evidence="4">
    <location>
        <begin position="247"/>
        <end position="424"/>
    </location>
</feature>
<dbReference type="InterPro" id="IPR002880">
    <property type="entry name" value="Pyrv_Fd/Flavodoxin_OxRdtase_N"/>
</dbReference>
<evidence type="ECO:0000256" key="1">
    <source>
        <dbReference type="ARBA" id="ARBA00023002"/>
    </source>
</evidence>
<dbReference type="FunFam" id="3.40.50.970:FF:000022">
    <property type="entry name" value="2-oxoglutarate ferredoxin oxidoreductase alpha subunit"/>
    <property type="match status" value="1"/>
</dbReference>
<organism evidence="5 6">
    <name type="scientific">Candidatus Roizmanbacteria bacterium GW2011_GWA1_41_13</name>
    <dbReference type="NCBI Taxonomy" id="1618474"/>
    <lineage>
        <taxon>Bacteria</taxon>
        <taxon>Candidatus Roizmaniibacteriota</taxon>
    </lineage>
</organism>
<reference evidence="5 6" key="1">
    <citation type="journal article" date="2015" name="Nature">
        <title>rRNA introns, odd ribosomes, and small enigmatic genomes across a large radiation of phyla.</title>
        <authorList>
            <person name="Brown C.T."/>
            <person name="Hug L.A."/>
            <person name="Thomas B.C."/>
            <person name="Sharon I."/>
            <person name="Castelle C.J."/>
            <person name="Singh A."/>
            <person name="Wilkins M.J."/>
            <person name="Williams K.H."/>
            <person name="Banfield J.F."/>
        </authorList>
    </citation>
    <scope>NUCLEOTIDE SEQUENCE [LARGE SCALE GENOMIC DNA]</scope>
</reference>
<proteinExistence type="predicted"/>
<protein>
    <submittedName>
        <fullName evidence="5">2-oxoglutarate ferredoxin oxidoreductase alpha subunit</fullName>
    </submittedName>
</protein>
<evidence type="ECO:0000313" key="5">
    <source>
        <dbReference type="EMBL" id="KKR93288.1"/>
    </source>
</evidence>
<dbReference type="PATRIC" id="fig|1618474.3.peg.703"/>
<evidence type="ECO:0000259" key="4">
    <source>
        <dbReference type="Pfam" id="PF01855"/>
    </source>
</evidence>
<dbReference type="InterPro" id="IPR029061">
    <property type="entry name" value="THDP-binding"/>
</dbReference>
<feature type="region of interest" description="Disordered" evidence="2">
    <location>
        <begin position="435"/>
        <end position="458"/>
    </location>
</feature>
<dbReference type="InterPro" id="IPR050722">
    <property type="entry name" value="Pyruvate:ferred/Flavod_OxRd"/>
</dbReference>
<dbReference type="Gene3D" id="3.40.920.10">
    <property type="entry name" value="Pyruvate-ferredoxin oxidoreductase, PFOR, domain III"/>
    <property type="match status" value="1"/>
</dbReference>
<dbReference type="PANTHER" id="PTHR32154">
    <property type="entry name" value="PYRUVATE-FLAVODOXIN OXIDOREDUCTASE-RELATED"/>
    <property type="match status" value="1"/>
</dbReference>
<dbReference type="EMBL" id="LCAN01000021">
    <property type="protein sequence ID" value="KKR93288.1"/>
    <property type="molecule type" value="Genomic_DNA"/>
</dbReference>
<dbReference type="SUPFAM" id="SSF53323">
    <property type="entry name" value="Pyruvate-ferredoxin oxidoreductase, PFOR, domain III"/>
    <property type="match status" value="1"/>
</dbReference>
<gene>
    <name evidence="5" type="ORF">UU41_C0021G0001</name>
</gene>
<feature type="domain" description="Pyruvate/ketoisovalerate oxidoreductase catalytic" evidence="3">
    <location>
        <begin position="43"/>
        <end position="208"/>
    </location>
</feature>
<evidence type="ECO:0000259" key="3">
    <source>
        <dbReference type="Pfam" id="PF01558"/>
    </source>
</evidence>
<name>A0A0G0UXA4_9BACT</name>